<name>A0A164PA21_9CRUS</name>
<gene>
    <name evidence="1" type="ORF">APZ42_029830</name>
</gene>
<proteinExistence type="predicted"/>
<protein>
    <submittedName>
        <fullName evidence="1">Uncharacterized protein</fullName>
    </submittedName>
</protein>
<keyword evidence="2" id="KW-1185">Reference proteome</keyword>
<accession>A0A164PA21</accession>
<dbReference type="AlphaFoldDB" id="A0A164PA21"/>
<reference evidence="1 2" key="1">
    <citation type="submission" date="2016-03" db="EMBL/GenBank/DDBJ databases">
        <title>EvidentialGene: Evidence-directed Construction of Genes on Genomes.</title>
        <authorList>
            <person name="Gilbert D.G."/>
            <person name="Choi J.-H."/>
            <person name="Mockaitis K."/>
            <person name="Colbourne J."/>
            <person name="Pfrender M."/>
        </authorList>
    </citation>
    <scope>NUCLEOTIDE SEQUENCE [LARGE SCALE GENOMIC DNA]</scope>
    <source>
        <strain evidence="1 2">Xinb3</strain>
        <tissue evidence="1">Complete organism</tissue>
    </source>
</reference>
<evidence type="ECO:0000313" key="2">
    <source>
        <dbReference type="Proteomes" id="UP000076858"/>
    </source>
</evidence>
<comment type="caution">
    <text evidence="1">The sequence shown here is derived from an EMBL/GenBank/DDBJ whole genome shotgun (WGS) entry which is preliminary data.</text>
</comment>
<evidence type="ECO:0000313" key="1">
    <source>
        <dbReference type="EMBL" id="KZS06645.1"/>
    </source>
</evidence>
<organism evidence="1 2">
    <name type="scientific">Daphnia magna</name>
    <dbReference type="NCBI Taxonomy" id="35525"/>
    <lineage>
        <taxon>Eukaryota</taxon>
        <taxon>Metazoa</taxon>
        <taxon>Ecdysozoa</taxon>
        <taxon>Arthropoda</taxon>
        <taxon>Crustacea</taxon>
        <taxon>Branchiopoda</taxon>
        <taxon>Diplostraca</taxon>
        <taxon>Cladocera</taxon>
        <taxon>Anomopoda</taxon>
        <taxon>Daphniidae</taxon>
        <taxon>Daphnia</taxon>
    </lineage>
</organism>
<dbReference type="EMBL" id="LRGB01002652">
    <property type="protein sequence ID" value="KZS06645.1"/>
    <property type="molecule type" value="Genomic_DNA"/>
</dbReference>
<dbReference type="Proteomes" id="UP000076858">
    <property type="component" value="Unassembled WGS sequence"/>
</dbReference>
<sequence length="53" mass="5468">MEVVCVCVCVCSANLSSGIKMPPSRAVAPQLTVKRAAKQTGSIFVSSQVGESL</sequence>